<dbReference type="OrthoDB" id="9813719at2"/>
<dbReference type="SUPFAM" id="SSF140931">
    <property type="entry name" value="Fic-like"/>
    <property type="match status" value="1"/>
</dbReference>
<dbReference type="InterPro" id="IPR003812">
    <property type="entry name" value="Fido"/>
</dbReference>
<accession>A0A229FWF0</accession>
<dbReference type="InterPro" id="IPR026287">
    <property type="entry name" value="SoFic-like"/>
</dbReference>
<keyword evidence="1" id="KW-0547">Nucleotide-binding</keyword>
<feature type="active site" evidence="2">
    <location>
        <position position="216"/>
    </location>
</feature>
<keyword evidence="6" id="KW-1185">Reference proteome</keyword>
<proteinExistence type="predicted"/>
<gene>
    <name evidence="5" type="ORF">AOC33_03530</name>
</gene>
<evidence type="ECO:0000256" key="2">
    <source>
        <dbReference type="PIRSR" id="PIRSR640198-1"/>
    </source>
</evidence>
<dbReference type="PROSITE" id="PS51459">
    <property type="entry name" value="FIDO"/>
    <property type="match status" value="1"/>
</dbReference>
<dbReference type="GO" id="GO:0005524">
    <property type="term" value="F:ATP binding"/>
    <property type="evidence" value="ECO:0007669"/>
    <property type="project" value="UniProtKB-KW"/>
</dbReference>
<dbReference type="AlphaFoldDB" id="A0A229FWF0"/>
<name>A0A229FWF0_9BURK</name>
<dbReference type="PANTHER" id="PTHR13504:SF38">
    <property type="entry name" value="FIDO DOMAIN-CONTAINING PROTEIN"/>
    <property type="match status" value="1"/>
</dbReference>
<dbReference type="EMBL" id="NJGG01000001">
    <property type="protein sequence ID" value="OXL16162.1"/>
    <property type="molecule type" value="Genomic_DNA"/>
</dbReference>
<feature type="binding site" evidence="1">
    <location>
        <position position="81"/>
    </location>
    <ligand>
        <name>ATP</name>
        <dbReference type="ChEBI" id="CHEBI:30616"/>
    </ligand>
</feature>
<evidence type="ECO:0000256" key="3">
    <source>
        <dbReference type="PIRSR" id="PIRSR640198-2"/>
    </source>
</evidence>
<evidence type="ECO:0000313" key="6">
    <source>
        <dbReference type="Proteomes" id="UP000215188"/>
    </source>
</evidence>
<comment type="caution">
    <text evidence="5">The sequence shown here is derived from an EMBL/GenBank/DDBJ whole genome shotgun (WGS) entry which is preliminary data.</text>
</comment>
<sequence>MARVSGHFVETTTLGESVQSFVPESLPPQNPPVDQSCYVKQNLMAEHSLAQLSGVTALAPSIDWLLYGAIRKEALLTSLIEGTQATLTDLFNEEAGLDITNNEDIEEVTNYMKAFKYVRENLKSVSGLPISIRLLCDSHQLLLNGVRGAGKQPGELRKSQNWIGGTKPKNAVFVPPPPEKITELLGQLEKFIHSNDSQLPPLVKIALIHAQFETIHPFLDGNGRIGRLLIAALMEHYELLPEPLLYLSAHLKEHQSEYYRLLNGVRAEGNWEAWISFFLEGVVDAANKAKQNIIDIAEQIAKDKKILLHYEGVNSSCIRLFEILPIMPRFTIERVKTELGVSFPTANAAVKSLNELGIIKEMSGRTRNRSFSYEAYIQLISQ</sequence>
<evidence type="ECO:0000256" key="1">
    <source>
        <dbReference type="PIRSR" id="PIRSR038925-1"/>
    </source>
</evidence>
<evidence type="ECO:0000313" key="5">
    <source>
        <dbReference type="EMBL" id="OXL16162.1"/>
    </source>
</evidence>
<feature type="domain" description="Fido" evidence="4">
    <location>
        <begin position="130"/>
        <end position="280"/>
    </location>
</feature>
<dbReference type="PANTHER" id="PTHR13504">
    <property type="entry name" value="FIDO DOMAIN-CONTAINING PROTEIN DDB_G0283145"/>
    <property type="match status" value="1"/>
</dbReference>
<keyword evidence="1" id="KW-0067">ATP-binding</keyword>
<protein>
    <submittedName>
        <fullName evidence="5">Cell filamentation protein Fic</fullName>
    </submittedName>
</protein>
<reference evidence="5 6" key="1">
    <citation type="submission" date="2017-06" db="EMBL/GenBank/DDBJ databases">
        <title>Reclassification of a Polynucleobacter cosmopolitanus strain isolated from tropical Lake Victoria as Polynucleobacter victoriensis comb. nov.</title>
        <authorList>
            <person name="Hahn M.W."/>
        </authorList>
    </citation>
    <scope>NUCLEOTIDE SEQUENCE [LARGE SCALE GENOMIC DNA]</scope>
    <source>
        <strain evidence="5 6">MWH-MoIso2</strain>
    </source>
</reference>
<dbReference type="InterPro" id="IPR040198">
    <property type="entry name" value="Fido_containing"/>
</dbReference>
<dbReference type="Pfam" id="PF02661">
    <property type="entry name" value="Fic"/>
    <property type="match status" value="1"/>
</dbReference>
<feature type="binding site" evidence="3">
    <location>
        <begin position="258"/>
        <end position="259"/>
    </location>
    <ligand>
        <name>ATP</name>
        <dbReference type="ChEBI" id="CHEBI:30616"/>
    </ligand>
</feature>
<organism evidence="5 6">
    <name type="scientific">Polynucleobacter cosmopolitanus</name>
    <dbReference type="NCBI Taxonomy" id="351345"/>
    <lineage>
        <taxon>Bacteria</taxon>
        <taxon>Pseudomonadati</taxon>
        <taxon>Pseudomonadota</taxon>
        <taxon>Betaproteobacteria</taxon>
        <taxon>Burkholderiales</taxon>
        <taxon>Burkholderiaceae</taxon>
        <taxon>Polynucleobacter</taxon>
    </lineage>
</organism>
<feature type="binding site" evidence="1">
    <location>
        <position position="258"/>
    </location>
    <ligand>
        <name>ATP</name>
        <dbReference type="ChEBI" id="CHEBI:30616"/>
    </ligand>
</feature>
<dbReference type="PIRSF" id="PIRSF038925">
    <property type="entry name" value="AMP-prot_trans"/>
    <property type="match status" value="1"/>
</dbReference>
<feature type="binding site" evidence="1">
    <location>
        <position position="216"/>
    </location>
    <ligand>
        <name>ATP</name>
        <dbReference type="ChEBI" id="CHEBI:30616"/>
    </ligand>
</feature>
<dbReference type="Proteomes" id="UP000215188">
    <property type="component" value="Unassembled WGS sequence"/>
</dbReference>
<dbReference type="Pfam" id="PF13784">
    <property type="entry name" value="Fic_N"/>
    <property type="match status" value="1"/>
</dbReference>
<dbReference type="InterPro" id="IPR036597">
    <property type="entry name" value="Fido-like_dom_sf"/>
</dbReference>
<dbReference type="InterPro" id="IPR025758">
    <property type="entry name" value="Fic/DOC_N"/>
</dbReference>
<feature type="binding site" evidence="3">
    <location>
        <begin position="220"/>
        <end position="227"/>
    </location>
    <ligand>
        <name>ATP</name>
        <dbReference type="ChEBI" id="CHEBI:30616"/>
    </ligand>
</feature>
<feature type="binding site" evidence="1">
    <location>
        <begin position="221"/>
        <end position="227"/>
    </location>
    <ligand>
        <name>ATP</name>
        <dbReference type="ChEBI" id="CHEBI:30616"/>
    </ligand>
</feature>
<dbReference type="RefSeq" id="WP_089515191.1">
    <property type="nucleotide sequence ID" value="NZ_NJGG01000001.1"/>
</dbReference>
<evidence type="ECO:0000259" key="4">
    <source>
        <dbReference type="PROSITE" id="PS51459"/>
    </source>
</evidence>
<dbReference type="Gene3D" id="1.10.3290.10">
    <property type="entry name" value="Fido-like domain"/>
    <property type="match status" value="1"/>
</dbReference>